<evidence type="ECO:0000313" key="1">
    <source>
        <dbReference type="EMBL" id="WZJ23467.1"/>
    </source>
</evidence>
<gene>
    <name evidence="1" type="ORF">AADV58_17065</name>
</gene>
<name>A0ABZ2XNG2_9RHOO</name>
<evidence type="ECO:0000313" key="2">
    <source>
        <dbReference type="Proteomes" id="UP001479520"/>
    </source>
</evidence>
<protein>
    <submittedName>
        <fullName evidence="1">Uncharacterized protein</fullName>
    </submittedName>
</protein>
<geneLocation type="plasmid" evidence="1 2">
    <name>unnamed1</name>
</geneLocation>
<dbReference type="RefSeq" id="WP_341744779.1">
    <property type="nucleotide sequence ID" value="NZ_CP151407.1"/>
</dbReference>
<keyword evidence="2" id="KW-1185">Reference proteome</keyword>
<reference evidence="1 2" key="1">
    <citation type="submission" date="2024-04" db="EMBL/GenBank/DDBJ databases">
        <title>Dissimilatory iodate-reducing microorganisms contribute to the enrichment of iodine in groundwater.</title>
        <authorList>
            <person name="Jiang Z."/>
        </authorList>
    </citation>
    <scope>NUCLEOTIDE SEQUENCE [LARGE SCALE GENOMIC DNA]</scope>
    <source>
        <strain evidence="1 2">NCP973</strain>
        <plasmid evidence="1 2">unnamed1</plasmid>
    </source>
</reference>
<sequence>MTQEKLFELVDDLNNSASGEGCSDDLMVVGATELWNLTQHVRLLKKAAEANQGNEIKGA</sequence>
<accession>A0ABZ2XNG2</accession>
<proteinExistence type="predicted"/>
<organism evidence="1 2">
    <name type="scientific">Azonexus hydrophilus</name>
    <dbReference type="NCBI Taxonomy" id="418702"/>
    <lineage>
        <taxon>Bacteria</taxon>
        <taxon>Pseudomonadati</taxon>
        <taxon>Pseudomonadota</taxon>
        <taxon>Betaproteobacteria</taxon>
        <taxon>Rhodocyclales</taxon>
        <taxon>Azonexaceae</taxon>
        <taxon>Azonexus</taxon>
    </lineage>
</organism>
<keyword evidence="1" id="KW-0614">Plasmid</keyword>
<dbReference type="EMBL" id="CP151407">
    <property type="protein sequence ID" value="WZJ23467.1"/>
    <property type="molecule type" value="Genomic_DNA"/>
</dbReference>
<dbReference type="Proteomes" id="UP001479520">
    <property type="component" value="Plasmid unnamed1"/>
</dbReference>